<evidence type="ECO:0000259" key="3">
    <source>
        <dbReference type="Pfam" id="PF01648"/>
    </source>
</evidence>
<proteinExistence type="inferred from homology"/>
<dbReference type="EMBL" id="OBDO01000001">
    <property type="protein sequence ID" value="SNX95248.1"/>
    <property type="molecule type" value="Genomic_DNA"/>
</dbReference>
<organism evidence="4 5">
    <name type="scientific">Geodermatophilus sabuli</name>
    <dbReference type="NCBI Taxonomy" id="1564158"/>
    <lineage>
        <taxon>Bacteria</taxon>
        <taxon>Bacillati</taxon>
        <taxon>Actinomycetota</taxon>
        <taxon>Actinomycetes</taxon>
        <taxon>Geodermatophilales</taxon>
        <taxon>Geodermatophilaceae</taxon>
        <taxon>Geodermatophilus</taxon>
    </lineage>
</organism>
<dbReference type="GO" id="GO:0000287">
    <property type="term" value="F:magnesium ion binding"/>
    <property type="evidence" value="ECO:0007669"/>
    <property type="project" value="InterPro"/>
</dbReference>
<accession>A0A285E7Z3</accession>
<dbReference type="PANTHER" id="PTHR12215:SF10">
    <property type="entry name" value="L-AMINOADIPATE-SEMIALDEHYDE DEHYDROGENASE-PHOSPHOPANTETHEINYL TRANSFERASE"/>
    <property type="match status" value="1"/>
</dbReference>
<evidence type="ECO:0000313" key="4">
    <source>
        <dbReference type="EMBL" id="SNX95248.1"/>
    </source>
</evidence>
<dbReference type="GO" id="GO:0019878">
    <property type="term" value="P:lysine biosynthetic process via aminoadipic acid"/>
    <property type="evidence" value="ECO:0007669"/>
    <property type="project" value="TreeGrafter"/>
</dbReference>
<dbReference type="Gene3D" id="3.90.470.20">
    <property type="entry name" value="4'-phosphopantetheinyl transferase domain"/>
    <property type="match status" value="2"/>
</dbReference>
<reference evidence="4 5" key="1">
    <citation type="submission" date="2017-09" db="EMBL/GenBank/DDBJ databases">
        <authorList>
            <person name="Ehlers B."/>
            <person name="Leendertz F.H."/>
        </authorList>
    </citation>
    <scope>NUCLEOTIDE SEQUENCE [LARGE SCALE GENOMIC DNA]</scope>
    <source>
        <strain evidence="4 5">DSM 46844</strain>
    </source>
</reference>
<sequence length="260" mass="28163">MTGMDARHLAELTAGCPGGRIPPLVPGVGQVWWARLDDARPSHDALLSPADLERRARFTQPVDRQRCTVAAAVVRVVLGAHTGRHPASLEIDRSCPRCGGQDGKPRLLAAPDLHFSVSHSGRWVTVAVVQERAVGVDVEQLGRVDAAELAWVADWILAPEERAELAWLPAARRADAFTTYWTRKEAVVKATGAGIGVPLHRLVVSPPSSPARVLRWDGVREQLTLHELRPPRGFAGALAVVGDAPIELHEWDAGPVLQEL</sequence>
<evidence type="ECO:0000313" key="5">
    <source>
        <dbReference type="Proteomes" id="UP000219514"/>
    </source>
</evidence>
<dbReference type="GO" id="GO:0008897">
    <property type="term" value="F:holo-[acyl-carrier-protein] synthase activity"/>
    <property type="evidence" value="ECO:0007669"/>
    <property type="project" value="InterPro"/>
</dbReference>
<protein>
    <submittedName>
        <fullName evidence="4">4'-phosphopantetheinyl transferase</fullName>
    </submittedName>
</protein>
<comment type="similarity">
    <text evidence="1">Belongs to the P-Pant transferase superfamily. Gsp/Sfp/HetI/AcpT family.</text>
</comment>
<evidence type="ECO:0000256" key="2">
    <source>
        <dbReference type="ARBA" id="ARBA00022679"/>
    </source>
</evidence>
<dbReference type="RefSeq" id="WP_097204904.1">
    <property type="nucleotide sequence ID" value="NZ_JACHXB010000001.1"/>
</dbReference>
<keyword evidence="5" id="KW-1185">Reference proteome</keyword>
<dbReference type="OrthoDB" id="190168at2"/>
<dbReference type="PANTHER" id="PTHR12215">
    <property type="entry name" value="PHOSPHOPANTETHEINE TRANSFERASE"/>
    <property type="match status" value="1"/>
</dbReference>
<dbReference type="Pfam" id="PF01648">
    <property type="entry name" value="ACPS"/>
    <property type="match status" value="1"/>
</dbReference>
<dbReference type="GO" id="GO:0005829">
    <property type="term" value="C:cytosol"/>
    <property type="evidence" value="ECO:0007669"/>
    <property type="project" value="TreeGrafter"/>
</dbReference>
<gene>
    <name evidence="4" type="ORF">SAMN06893097_1011056</name>
</gene>
<name>A0A285E7Z3_9ACTN</name>
<dbReference type="InterPro" id="IPR050559">
    <property type="entry name" value="P-Pant_transferase_sf"/>
</dbReference>
<dbReference type="AlphaFoldDB" id="A0A285E7Z3"/>
<evidence type="ECO:0000256" key="1">
    <source>
        <dbReference type="ARBA" id="ARBA00010990"/>
    </source>
</evidence>
<feature type="domain" description="4'-phosphopantetheinyl transferase" evidence="3">
    <location>
        <begin position="133"/>
        <end position="218"/>
    </location>
</feature>
<dbReference type="InterPro" id="IPR008278">
    <property type="entry name" value="4-PPantetheinyl_Trfase_dom"/>
</dbReference>
<dbReference type="SUPFAM" id="SSF56214">
    <property type="entry name" value="4'-phosphopantetheinyl transferase"/>
    <property type="match status" value="2"/>
</dbReference>
<dbReference type="InterPro" id="IPR037143">
    <property type="entry name" value="4-PPantetheinyl_Trfase_dom_sf"/>
</dbReference>
<dbReference type="Proteomes" id="UP000219514">
    <property type="component" value="Unassembled WGS sequence"/>
</dbReference>
<keyword evidence="2 4" id="KW-0808">Transferase</keyword>